<sequence>MNIENQISMTNNIIIEDQYNRTSLFEKENVNYLVRVLKRFNTVPKINNINIIASNNEPDLFKIIPNKSIKIGSSFLDKPVLALIYLRYGIEWQLWYKALGREKQDAALCDLAALKVTRVFYKLLPKEDKEKLNNLNFYLLDIIKKGEDLPTEYAAEYAILQNFHGLRNLDQIIKPQWKPILENLAKPTEYLLMSGGDLRLNIDEFQLLNKYGCRPFPRPEAFTFASSTATSVSNFAFDKTDKARTILIQNSLKKGLKDATIEFSESLKNSLRKALKINDECQIIFSPSGTDSALQIAAITQIVSNKEITHVLVASDETGSGVPAALMGCHFENTSALNYPVKKGDKIKGFRDVDLIKIPLRDEKGELKSSKQLDEEVFNAVSQTNALGRHVVLHAMDQSKLGYQSPSASTLQNLKTLNNLSMQIIVDGSQLRLDPKDIQNYLNKGYIITITGSKYFTGPPYSGALIVPKNVSKSINAVKNTLPEGLTNYYNHSDWPKAWYCSKKLSEGFNYGSYMRWNAAIVEMDRYYKTPILYRNLGIEMFCNFVEDSIKDATFLKPLFEDETKINTYNSEAFGLRNIRTIFPFFILKNGTVLNVDEVKKLYTLLNSDISHHFDGSALEIVRLAAQKCHIGQAVNVKYGTDFQSAVLRISLGARVISESWVNRDISLYFRNIESQMNEITVIIKKIELILSKPEMLK</sequence>
<dbReference type="EMBL" id="BBNY01000074">
    <property type="protein sequence ID" value="GAL90490.1"/>
    <property type="molecule type" value="Genomic_DNA"/>
</dbReference>
<accession>A0A098LUD2</accession>
<name>A0A098LUD2_9FLAO</name>
<protein>
    <submittedName>
        <fullName evidence="1">Bll5850 protein</fullName>
    </submittedName>
</protein>
<gene>
    <name evidence="1" type="ORF">JCM19538_255</name>
</gene>
<organism evidence="1 2">
    <name type="scientific">Jejuia pallidilutea</name>
    <dbReference type="NCBI Taxonomy" id="504487"/>
    <lineage>
        <taxon>Bacteria</taxon>
        <taxon>Pseudomonadati</taxon>
        <taxon>Bacteroidota</taxon>
        <taxon>Flavobacteriia</taxon>
        <taxon>Flavobacteriales</taxon>
        <taxon>Flavobacteriaceae</taxon>
        <taxon>Jejuia</taxon>
    </lineage>
</organism>
<dbReference type="AlphaFoldDB" id="A0A098LUD2"/>
<proteinExistence type="predicted"/>
<dbReference type="Proteomes" id="UP000030184">
    <property type="component" value="Unassembled WGS sequence"/>
</dbReference>
<evidence type="ECO:0000313" key="2">
    <source>
        <dbReference type="Proteomes" id="UP000030184"/>
    </source>
</evidence>
<keyword evidence="2" id="KW-1185">Reference proteome</keyword>
<reference evidence="2" key="1">
    <citation type="journal article" date="2014" name="Genome Announc.">
        <title>Draft Genome Sequence of Marine Flavobacterium Jejuia pallidilutea Strain 11shimoA1 and Pigmentation Mutants.</title>
        <authorList>
            <person name="Takatani N."/>
            <person name="Nakanishi M."/>
            <person name="Meirelles P."/>
            <person name="Mino S."/>
            <person name="Suda W."/>
            <person name="Oshima K."/>
            <person name="Hattori M."/>
            <person name="Ohkuma M."/>
            <person name="Hosokawa M."/>
            <person name="Miyashita K."/>
            <person name="Thompson F.L."/>
            <person name="Niwa A."/>
            <person name="Sawabe T."/>
            <person name="Sawabe T."/>
        </authorList>
    </citation>
    <scope>NUCLEOTIDE SEQUENCE [LARGE SCALE GENOMIC DNA]</scope>
    <source>
        <strain evidence="2">JCM 19538</strain>
    </source>
</reference>
<comment type="caution">
    <text evidence="1">The sequence shown here is derived from an EMBL/GenBank/DDBJ whole genome shotgun (WGS) entry which is preliminary data.</text>
</comment>
<evidence type="ECO:0000313" key="1">
    <source>
        <dbReference type="EMBL" id="GAL90490.1"/>
    </source>
</evidence>